<keyword evidence="1" id="KW-0472">Membrane</keyword>
<dbReference type="Proteomes" id="UP001201701">
    <property type="component" value="Unassembled WGS sequence"/>
</dbReference>
<accession>A0ABS9QJN9</accession>
<feature type="transmembrane region" description="Helical" evidence="1">
    <location>
        <begin position="47"/>
        <end position="69"/>
    </location>
</feature>
<reference evidence="2 3" key="1">
    <citation type="submission" date="2022-02" db="EMBL/GenBank/DDBJ databases">
        <title>Draft genome sequence of Mezorhizobium retamae strain IRAMC:0171 isolated from Retama raetam nodules.</title>
        <authorList>
            <person name="Bengaied R."/>
            <person name="Sbissi I."/>
            <person name="Huber K."/>
            <person name="Ghodbane F."/>
            <person name="Nouioui I."/>
            <person name="Tarhouni M."/>
            <person name="Gtari M."/>
        </authorList>
    </citation>
    <scope>NUCLEOTIDE SEQUENCE [LARGE SCALE GENOMIC DNA]</scope>
    <source>
        <strain evidence="2 3">IRAMC:0171</strain>
    </source>
</reference>
<keyword evidence="3" id="KW-1185">Reference proteome</keyword>
<evidence type="ECO:0000256" key="1">
    <source>
        <dbReference type="SAM" id="Phobius"/>
    </source>
</evidence>
<keyword evidence="1" id="KW-1133">Transmembrane helix</keyword>
<proteinExistence type="predicted"/>
<organism evidence="2 3">
    <name type="scientific">Mesorhizobium retamae</name>
    <dbReference type="NCBI Taxonomy" id="2912854"/>
    <lineage>
        <taxon>Bacteria</taxon>
        <taxon>Pseudomonadati</taxon>
        <taxon>Pseudomonadota</taxon>
        <taxon>Alphaproteobacteria</taxon>
        <taxon>Hyphomicrobiales</taxon>
        <taxon>Phyllobacteriaceae</taxon>
        <taxon>Mesorhizobium</taxon>
    </lineage>
</organism>
<keyword evidence="1" id="KW-0812">Transmembrane</keyword>
<dbReference type="EMBL" id="JAKREW010000027">
    <property type="protein sequence ID" value="MCG7507663.1"/>
    <property type="molecule type" value="Genomic_DNA"/>
</dbReference>
<dbReference type="RefSeq" id="WP_239369021.1">
    <property type="nucleotide sequence ID" value="NZ_JAKREW010000027.1"/>
</dbReference>
<feature type="transmembrane region" description="Helical" evidence="1">
    <location>
        <begin position="12"/>
        <end position="35"/>
    </location>
</feature>
<evidence type="ECO:0000313" key="2">
    <source>
        <dbReference type="EMBL" id="MCG7507663.1"/>
    </source>
</evidence>
<evidence type="ECO:0008006" key="4">
    <source>
        <dbReference type="Google" id="ProtNLM"/>
    </source>
</evidence>
<gene>
    <name evidence="2" type="ORF">L4923_21740</name>
</gene>
<sequence length="78" mass="8587">MNRILTPYSLFGVAVAALLLTAKLLISVGVIHWVISALLGLPLWPQLILAGILAVPTLIAMWRIFWLCYDAETSPENN</sequence>
<protein>
    <recommendedName>
        <fullName evidence="4">DUF1418 family protein</fullName>
    </recommendedName>
</protein>
<evidence type="ECO:0000313" key="3">
    <source>
        <dbReference type="Proteomes" id="UP001201701"/>
    </source>
</evidence>
<name>A0ABS9QJN9_9HYPH</name>
<comment type="caution">
    <text evidence="2">The sequence shown here is derived from an EMBL/GenBank/DDBJ whole genome shotgun (WGS) entry which is preliminary data.</text>
</comment>